<protein>
    <submittedName>
        <fullName evidence="1">Uncharacterized protein</fullName>
    </submittedName>
</protein>
<accession>A0A6I4IRS8</accession>
<dbReference type="RefSeq" id="WP_140996797.1">
    <property type="nucleotide sequence ID" value="NZ_VDCZ01000002.1"/>
</dbReference>
<dbReference type="EMBL" id="WQLW01000002">
    <property type="protein sequence ID" value="MVO08406.1"/>
    <property type="molecule type" value="Genomic_DNA"/>
</dbReference>
<dbReference type="AlphaFoldDB" id="A0A6I4IRS8"/>
<keyword evidence="2" id="KW-1185">Reference proteome</keyword>
<dbReference type="OrthoDB" id="1363973at2"/>
<proteinExistence type="predicted"/>
<sequence>MKQLFLICLLVVSTVTFSQKKKATSKKSSAKSVLAKVDNLTAEIITVNKQKQLVLFVVNEGVQDTLRLKIIDNANYSPLNFKITPFTASNVKLYHIHWEEKNAISTKLKKEEQDIVESQIWNVAKKELLIGNVQKSSHIVETVFLDKNKTASETQERNRKEGFEFNLLPNGDLILKNKTQQNTYAYNVASDKYEMKKGSVSKSTSSKKRR</sequence>
<comment type="caution">
    <text evidence="1">The sequence shown here is derived from an EMBL/GenBank/DDBJ whole genome shotgun (WGS) entry which is preliminary data.</text>
</comment>
<dbReference type="Proteomes" id="UP000431264">
    <property type="component" value="Unassembled WGS sequence"/>
</dbReference>
<evidence type="ECO:0000313" key="2">
    <source>
        <dbReference type="Proteomes" id="UP000431264"/>
    </source>
</evidence>
<organism evidence="1 2">
    <name type="scientific">Flavobacterium profundi</name>
    <dbReference type="NCBI Taxonomy" id="1774945"/>
    <lineage>
        <taxon>Bacteria</taxon>
        <taxon>Pseudomonadati</taxon>
        <taxon>Bacteroidota</taxon>
        <taxon>Flavobacteriia</taxon>
        <taxon>Flavobacteriales</taxon>
        <taxon>Flavobacteriaceae</taxon>
        <taxon>Flavobacterium</taxon>
    </lineage>
</organism>
<gene>
    <name evidence="1" type="ORF">GOQ30_04410</name>
</gene>
<reference evidence="2" key="1">
    <citation type="submission" date="2019-05" db="EMBL/GenBank/DDBJ databases">
        <title>Flavobacterium profundi sp. nov., isolated from a deep-sea seamount.</title>
        <authorList>
            <person name="Zhang D.-C."/>
        </authorList>
    </citation>
    <scope>NUCLEOTIDE SEQUENCE [LARGE SCALE GENOMIC DNA]</scope>
    <source>
        <strain evidence="2">TP390</strain>
    </source>
</reference>
<evidence type="ECO:0000313" key="1">
    <source>
        <dbReference type="EMBL" id="MVO08406.1"/>
    </source>
</evidence>
<name>A0A6I4IRS8_9FLAO</name>